<name>A0AAD4IJB4_9PLEO</name>
<gene>
    <name evidence="1" type="ORF">G6011_01137</name>
</gene>
<evidence type="ECO:0000313" key="1">
    <source>
        <dbReference type="EMBL" id="KAG9196016.1"/>
    </source>
</evidence>
<dbReference type="AlphaFoldDB" id="A0AAD4IJB4"/>
<evidence type="ECO:0000313" key="2">
    <source>
        <dbReference type="Proteomes" id="UP001199106"/>
    </source>
</evidence>
<reference evidence="1" key="1">
    <citation type="submission" date="2021-07" db="EMBL/GenBank/DDBJ databases">
        <title>Genome Resource of American Ginseng Black Spot Pathogen Alternaria panax.</title>
        <authorList>
            <person name="Qiu C."/>
            <person name="Wang W."/>
            <person name="Liu Z."/>
        </authorList>
    </citation>
    <scope>NUCLEOTIDE SEQUENCE</scope>
    <source>
        <strain evidence="1">BNCC115425</strain>
    </source>
</reference>
<accession>A0AAD4IJB4</accession>
<keyword evidence="2" id="KW-1185">Reference proteome</keyword>
<comment type="caution">
    <text evidence="1">The sequence shown here is derived from an EMBL/GenBank/DDBJ whole genome shotgun (WGS) entry which is preliminary data.</text>
</comment>
<dbReference type="EMBL" id="JAANER010000001">
    <property type="protein sequence ID" value="KAG9196016.1"/>
    <property type="molecule type" value="Genomic_DNA"/>
</dbReference>
<protein>
    <submittedName>
        <fullName evidence="1">Uncharacterized protein</fullName>
    </submittedName>
</protein>
<organism evidence="1 2">
    <name type="scientific">Alternaria panax</name>
    <dbReference type="NCBI Taxonomy" id="48097"/>
    <lineage>
        <taxon>Eukaryota</taxon>
        <taxon>Fungi</taxon>
        <taxon>Dikarya</taxon>
        <taxon>Ascomycota</taxon>
        <taxon>Pezizomycotina</taxon>
        <taxon>Dothideomycetes</taxon>
        <taxon>Pleosporomycetidae</taxon>
        <taxon>Pleosporales</taxon>
        <taxon>Pleosporineae</taxon>
        <taxon>Pleosporaceae</taxon>
        <taxon>Alternaria</taxon>
        <taxon>Alternaria sect. Panax</taxon>
    </lineage>
</organism>
<dbReference type="Proteomes" id="UP001199106">
    <property type="component" value="Unassembled WGS sequence"/>
</dbReference>
<proteinExistence type="predicted"/>
<sequence>MSAGFNSSSFAAWDIHNMFADIVRSDACPIPDLLPSYDLLRFDYSQPKDTVVLYMGEYGNSQILAHPNGSVTKRVIRDSRIRKAGTTMEVNRPMG</sequence>